<dbReference type="InParanoid" id="K1VGQ8"/>
<feature type="compositionally biased region" description="Basic and acidic residues" evidence="1">
    <location>
        <begin position="239"/>
        <end position="251"/>
    </location>
</feature>
<dbReference type="GO" id="GO:0005826">
    <property type="term" value="C:actomyosin contractile ring"/>
    <property type="evidence" value="ECO:0007669"/>
    <property type="project" value="TreeGrafter"/>
</dbReference>
<dbReference type="AlphaFoldDB" id="K1VGQ8"/>
<feature type="compositionally biased region" description="Low complexity" evidence="1">
    <location>
        <begin position="776"/>
        <end position="792"/>
    </location>
</feature>
<dbReference type="STRING" id="1220162.K1VGQ8"/>
<name>K1VGQ8_TRIAC</name>
<feature type="compositionally biased region" description="Gly residues" evidence="1">
    <location>
        <begin position="733"/>
        <end position="746"/>
    </location>
</feature>
<dbReference type="Pfam" id="PF23742">
    <property type="entry name" value="VBS_C3G9"/>
    <property type="match status" value="1"/>
</dbReference>
<gene>
    <name evidence="3" type="ORF">A1Q2_02405</name>
</gene>
<sequence length="841" mass="90406">MASRYAQGGPGTTSAGAFFQNQRAPQQYKPLAGMGMNGGMNMNGAGMGAGMNGGMPQPQMQPVANGGAPRAVRQGSNGGTPRGPTPGSEGRSGSGKRMDRKDTKDTAWVHWRALKDFLSAWADKESPTLRASARDKLTRLTRLQFLELSTDVYDELMRRLSVERGGSEGAAPFLPVRDDFHPKRNQARQKLATLPKNRFKDLASDVFYELRRRYPEFDDDTSLYGGDDAQSATGGPPRSDSRSALSHDRKGSGLSSGGGGQMAQVLRAQAEEPKRFATPTAATSDIVVPNKSTITEEAIEVPYARDSVDGAADEPPATRFRTETPVSIRKNSRDEVVSPRTTEENGPGWHERDSFISNTTSRSKPIDGDAEERIRKEYELRVAGLERRCNTLEGEKEDLSRQLADERERRKDYEDEVRGLKERATTHASSLRSIQHELDVARDAHAALREQTDASARAASDEAGEWRSRAEALEDELRRLETEHANCGQGGADEAVVAELQGEVKSLVEELNALSVQNEDLVLASERHREAYSALEAQLAESRKQFQAARTELRNLKATSVMFTSQPMSEDHLPASPDGNIADMHVSAFQSAIDNLLQVARSSQPTGVLPAMKAIVEAVTAIGEDVKAFEDQPNLDVDVSKLESLKHDSTTRLGALMTAARNHAMASGLSPVGLIDAAAGTLSANVVEIIKLLKIRRTGAMREILKKRASMSIADMVRRTPFDENEERNDGAGAAGGGGGGGGVGGMSPRVSPGRFGANGSVNGYTNGSSPGSGYAPLSPKASPASPASPASRNQPLGHNNVSSLGGGKYETPAFQTLSAQPELRINSFQPLSLLVAPRLS</sequence>
<dbReference type="Gene3D" id="1.10.287.1490">
    <property type="match status" value="1"/>
</dbReference>
<evidence type="ECO:0000256" key="1">
    <source>
        <dbReference type="SAM" id="MobiDB-lite"/>
    </source>
</evidence>
<dbReference type="HOGENOM" id="CLU_006748_0_0_1"/>
<feature type="region of interest" description="Disordered" evidence="1">
    <location>
        <begin position="1"/>
        <end position="22"/>
    </location>
</feature>
<dbReference type="Proteomes" id="UP000006757">
    <property type="component" value="Unassembled WGS sequence"/>
</dbReference>
<feature type="compositionally biased region" description="Basic and acidic residues" evidence="1">
    <location>
        <begin position="395"/>
        <end position="425"/>
    </location>
</feature>
<dbReference type="InterPro" id="IPR039892">
    <property type="entry name" value="Spa2/Sph1"/>
</dbReference>
<feature type="domain" description="GIT Spa2 homology (SHD)" evidence="2">
    <location>
        <begin position="187"/>
        <end position="217"/>
    </location>
</feature>
<evidence type="ECO:0000259" key="2">
    <source>
        <dbReference type="SMART" id="SM00555"/>
    </source>
</evidence>
<feature type="region of interest" description="Disordered" evidence="1">
    <location>
        <begin position="395"/>
        <end position="431"/>
    </location>
</feature>
<dbReference type="PANTHER" id="PTHR21601:SF0">
    <property type="entry name" value="PROTEIN SPA2-RELATED"/>
    <property type="match status" value="1"/>
</dbReference>
<feature type="compositionally biased region" description="Polar residues" evidence="1">
    <location>
        <begin position="760"/>
        <end position="772"/>
    </location>
</feature>
<proteinExistence type="predicted"/>
<feature type="compositionally biased region" description="Polar residues" evidence="1">
    <location>
        <begin position="793"/>
        <end position="804"/>
    </location>
</feature>
<protein>
    <recommendedName>
        <fullName evidence="2">GIT Spa2 homology (SHD) domain-containing protein</fullName>
    </recommendedName>
</protein>
<dbReference type="Pfam" id="PF08518">
    <property type="entry name" value="GIT_SHD"/>
    <property type="match status" value="2"/>
</dbReference>
<feature type="domain" description="GIT Spa2 homology (SHD)" evidence="2">
    <location>
        <begin position="133"/>
        <end position="163"/>
    </location>
</feature>
<dbReference type="eggNOG" id="ENOG502QS1N">
    <property type="taxonomic scope" value="Eukaryota"/>
</dbReference>
<dbReference type="InterPro" id="IPR013724">
    <property type="entry name" value="GIT_SHD"/>
</dbReference>
<organism evidence="3 4">
    <name type="scientific">Trichosporon asahii var. asahii (strain CBS 8904)</name>
    <name type="common">Yeast</name>
    <dbReference type="NCBI Taxonomy" id="1220162"/>
    <lineage>
        <taxon>Eukaryota</taxon>
        <taxon>Fungi</taxon>
        <taxon>Dikarya</taxon>
        <taxon>Basidiomycota</taxon>
        <taxon>Agaricomycotina</taxon>
        <taxon>Tremellomycetes</taxon>
        <taxon>Trichosporonales</taxon>
        <taxon>Trichosporonaceae</taxon>
        <taxon>Trichosporon</taxon>
    </lineage>
</organism>
<feature type="compositionally biased region" description="Basic and acidic residues" evidence="1">
    <location>
        <begin position="331"/>
        <end position="354"/>
    </location>
</feature>
<feature type="region of interest" description="Disordered" evidence="1">
    <location>
        <begin position="716"/>
        <end position="823"/>
    </location>
</feature>
<dbReference type="PANTHER" id="PTHR21601">
    <property type="entry name" value="SPA2 PROTEIN"/>
    <property type="match status" value="1"/>
</dbReference>
<evidence type="ECO:0000313" key="3">
    <source>
        <dbReference type="EMBL" id="EKD03295.1"/>
    </source>
</evidence>
<dbReference type="SMART" id="SM00555">
    <property type="entry name" value="GIT"/>
    <property type="match status" value="2"/>
</dbReference>
<dbReference type="GO" id="GO:0005078">
    <property type="term" value="F:MAP-kinase scaffold activity"/>
    <property type="evidence" value="ECO:0007669"/>
    <property type="project" value="TreeGrafter"/>
</dbReference>
<reference evidence="3 4" key="1">
    <citation type="journal article" date="2012" name="Eukaryot. Cell">
        <title>Genome sequence of the Trichosporon asahii environmental strain CBS 8904.</title>
        <authorList>
            <person name="Yang R.Y."/>
            <person name="Li H.T."/>
            <person name="Zhu H."/>
            <person name="Zhou G.P."/>
            <person name="Wang M."/>
            <person name="Wang L."/>
        </authorList>
    </citation>
    <scope>NUCLEOTIDE SEQUENCE [LARGE SCALE GENOMIC DNA]</scope>
    <source>
        <strain evidence="3 4">CBS 8904</strain>
    </source>
</reference>
<comment type="caution">
    <text evidence="3">The sequence shown here is derived from an EMBL/GenBank/DDBJ whole genome shotgun (WGS) entry which is preliminary data.</text>
</comment>
<feature type="region of interest" description="Disordered" evidence="1">
    <location>
        <begin position="219"/>
        <end position="262"/>
    </location>
</feature>
<dbReference type="EMBL" id="AMBO01000260">
    <property type="protein sequence ID" value="EKD03295.1"/>
    <property type="molecule type" value="Genomic_DNA"/>
</dbReference>
<feature type="compositionally biased region" description="Polar residues" evidence="1">
    <location>
        <begin position="12"/>
        <end position="22"/>
    </location>
</feature>
<feature type="region of interest" description="Disordered" evidence="1">
    <location>
        <begin position="326"/>
        <end position="370"/>
    </location>
</feature>
<dbReference type="InterPro" id="IPR056439">
    <property type="entry name" value="VBS_C3G9"/>
</dbReference>
<accession>K1VGQ8</accession>
<dbReference type="GO" id="GO:1902716">
    <property type="term" value="C:cell cortex of growing cell tip"/>
    <property type="evidence" value="ECO:0007669"/>
    <property type="project" value="TreeGrafter"/>
</dbReference>
<dbReference type="OrthoDB" id="5588096at2759"/>
<evidence type="ECO:0000313" key="4">
    <source>
        <dbReference type="Proteomes" id="UP000006757"/>
    </source>
</evidence>
<feature type="region of interest" description="Disordered" evidence="1">
    <location>
        <begin position="48"/>
        <end position="104"/>
    </location>
</feature>
<keyword evidence="4" id="KW-1185">Reference proteome</keyword>
<dbReference type="OMA" id="VPNKSIM"/>